<dbReference type="SUPFAM" id="SSF53955">
    <property type="entry name" value="Lysozyme-like"/>
    <property type="match status" value="1"/>
</dbReference>
<dbReference type="EC" id="3.2.1.17" evidence="4"/>
<keyword evidence="13" id="KW-0732">Signal</keyword>
<dbReference type="GO" id="GO:0042742">
    <property type="term" value="P:defense response to bacterium"/>
    <property type="evidence" value="ECO:0007669"/>
    <property type="project" value="UniProtKB-KW"/>
</dbReference>
<dbReference type="PROSITE" id="PS00128">
    <property type="entry name" value="GLYCOSYL_HYDROL_F22_1"/>
    <property type="match status" value="1"/>
</dbReference>
<evidence type="ECO:0000313" key="16">
    <source>
        <dbReference type="Proteomes" id="UP000694390"/>
    </source>
</evidence>
<dbReference type="PRINTS" id="PR00137">
    <property type="entry name" value="LYSOZYME"/>
</dbReference>
<evidence type="ECO:0000256" key="9">
    <source>
        <dbReference type="ARBA" id="ARBA00023157"/>
    </source>
</evidence>
<keyword evidence="6" id="KW-0929">Antimicrobial</keyword>
<comment type="similarity">
    <text evidence="3 12">Belongs to the glycosyl hydrolase 22 family.</text>
</comment>
<dbReference type="PROSITE" id="PS51348">
    <property type="entry name" value="GLYCOSYL_HYDROL_F22_2"/>
    <property type="match status" value="1"/>
</dbReference>
<dbReference type="CDD" id="cd16897">
    <property type="entry name" value="LYZ_C"/>
    <property type="match status" value="1"/>
</dbReference>
<evidence type="ECO:0000256" key="8">
    <source>
        <dbReference type="ARBA" id="ARBA00022801"/>
    </source>
</evidence>
<evidence type="ECO:0000259" key="14">
    <source>
        <dbReference type="PROSITE" id="PS00128"/>
    </source>
</evidence>
<dbReference type="GeneTree" id="ENSGT00940000153832"/>
<dbReference type="GO" id="GO:0003796">
    <property type="term" value="F:lysozyme activity"/>
    <property type="evidence" value="ECO:0007669"/>
    <property type="project" value="UniProtKB-EC"/>
</dbReference>
<feature type="chain" id="PRO_5034515119" description="lysozyme" evidence="13">
    <location>
        <begin position="20"/>
        <end position="161"/>
    </location>
</feature>
<evidence type="ECO:0000256" key="10">
    <source>
        <dbReference type="ARBA" id="ARBA00023295"/>
    </source>
</evidence>
<dbReference type="InterPro" id="IPR023346">
    <property type="entry name" value="Lysozyme-like_dom_sf"/>
</dbReference>
<sequence>MKALVLLTLLGCLVPGGLGMYYTRCQLAQTLQQLGLDGYMGYSLANWVCMAAHESSYNTQATHYNSWDGSTDFGIFQINSRYWCQNGDEYSSNICQIPCSDLLSNNLSVDVECAKIIAQDSSGMSAWGGHGEILESCVEENLGFFESLFSALVIVPEIWKT</sequence>
<proteinExistence type="inferred from homology"/>
<dbReference type="Ensembl" id="ENSGEVT00005022019.1">
    <property type="protein sequence ID" value="ENSGEVP00005020965.1"/>
    <property type="gene ID" value="ENSGEVG00005014832.1"/>
</dbReference>
<evidence type="ECO:0000256" key="13">
    <source>
        <dbReference type="SAM" id="SignalP"/>
    </source>
</evidence>
<keyword evidence="9" id="KW-1015">Disulfide bond</keyword>
<name>A0A8C4Y6Q2_9SAUR</name>
<keyword evidence="7" id="KW-0081">Bacteriolytic enzyme</keyword>
<evidence type="ECO:0000256" key="5">
    <source>
        <dbReference type="ARBA" id="ARBA00022525"/>
    </source>
</evidence>
<evidence type="ECO:0000256" key="12">
    <source>
        <dbReference type="RuleBase" id="RU004440"/>
    </source>
</evidence>
<keyword evidence="8" id="KW-0378">Hydrolase</keyword>
<evidence type="ECO:0000256" key="4">
    <source>
        <dbReference type="ARBA" id="ARBA00012732"/>
    </source>
</evidence>
<evidence type="ECO:0000313" key="15">
    <source>
        <dbReference type="Ensembl" id="ENSGEVP00005020965.1"/>
    </source>
</evidence>
<comment type="catalytic activity">
    <reaction evidence="1">
        <text>Hydrolysis of (1-&gt;4)-beta-linkages between N-acetylmuramic acid and N-acetyl-D-glucosamine residues in a peptidoglycan and between N-acetyl-D-glucosamine residues in chitodextrins.</text>
        <dbReference type="EC" id="3.2.1.17"/>
    </reaction>
</comment>
<dbReference type="InterPro" id="IPR001916">
    <property type="entry name" value="Glyco_hydro_22"/>
</dbReference>
<dbReference type="GO" id="GO:0031640">
    <property type="term" value="P:killing of cells of another organism"/>
    <property type="evidence" value="ECO:0007669"/>
    <property type="project" value="UniProtKB-KW"/>
</dbReference>
<reference evidence="15" key="1">
    <citation type="submission" date="2025-08" db="UniProtKB">
        <authorList>
            <consortium name="Ensembl"/>
        </authorList>
    </citation>
    <scope>IDENTIFICATION</scope>
</reference>
<dbReference type="Proteomes" id="UP000694390">
    <property type="component" value="Unassembled WGS sequence"/>
</dbReference>
<dbReference type="InterPro" id="IPR000974">
    <property type="entry name" value="Glyco_hydro_22_lys"/>
</dbReference>
<evidence type="ECO:0000256" key="2">
    <source>
        <dbReference type="ARBA" id="ARBA00004613"/>
    </source>
</evidence>
<dbReference type="Gene3D" id="1.10.530.10">
    <property type="match status" value="1"/>
</dbReference>
<protein>
    <recommendedName>
        <fullName evidence="4">lysozyme</fullName>
        <ecNumber evidence="4">3.2.1.17</ecNumber>
    </recommendedName>
</protein>
<evidence type="ECO:0000256" key="11">
    <source>
        <dbReference type="ARBA" id="ARBA00054602"/>
    </source>
</evidence>
<dbReference type="AlphaFoldDB" id="A0A8C4Y6Q2"/>
<accession>A0A8C4Y6Q2</accession>
<dbReference type="PANTHER" id="PTHR11407">
    <property type="entry name" value="LYSOZYME C"/>
    <property type="match status" value="1"/>
</dbReference>
<comment type="subcellular location">
    <subcellularLocation>
        <location evidence="2">Secreted</location>
    </subcellularLocation>
</comment>
<keyword evidence="5" id="KW-0964">Secreted</keyword>
<dbReference type="OrthoDB" id="17373at2759"/>
<feature type="signal peptide" evidence="13">
    <location>
        <begin position="1"/>
        <end position="19"/>
    </location>
</feature>
<organism evidence="15 16">
    <name type="scientific">Gopherus evgoodei</name>
    <name type="common">Goodes thornscrub tortoise</name>
    <dbReference type="NCBI Taxonomy" id="1825980"/>
    <lineage>
        <taxon>Eukaryota</taxon>
        <taxon>Metazoa</taxon>
        <taxon>Chordata</taxon>
        <taxon>Craniata</taxon>
        <taxon>Vertebrata</taxon>
        <taxon>Euteleostomi</taxon>
        <taxon>Archelosauria</taxon>
        <taxon>Testudinata</taxon>
        <taxon>Testudines</taxon>
        <taxon>Cryptodira</taxon>
        <taxon>Durocryptodira</taxon>
        <taxon>Testudinoidea</taxon>
        <taxon>Testudinidae</taxon>
        <taxon>Gopherus</taxon>
    </lineage>
</organism>
<keyword evidence="16" id="KW-1185">Reference proteome</keyword>
<evidence type="ECO:0000256" key="6">
    <source>
        <dbReference type="ARBA" id="ARBA00022529"/>
    </source>
</evidence>
<dbReference type="SMART" id="SM00263">
    <property type="entry name" value="LYZ1"/>
    <property type="match status" value="1"/>
</dbReference>
<evidence type="ECO:0000256" key="1">
    <source>
        <dbReference type="ARBA" id="ARBA00000632"/>
    </source>
</evidence>
<dbReference type="FunFam" id="1.10.530.10:FF:000001">
    <property type="entry name" value="Lysozyme C"/>
    <property type="match status" value="1"/>
</dbReference>
<evidence type="ECO:0000256" key="7">
    <source>
        <dbReference type="ARBA" id="ARBA00022638"/>
    </source>
</evidence>
<keyword evidence="10" id="KW-0326">Glycosidase</keyword>
<feature type="domain" description="Glycosyl hydrolases family 22 (GH22)" evidence="14">
    <location>
        <begin position="95"/>
        <end position="113"/>
    </location>
</feature>
<comment type="function">
    <text evidence="11">Lysozymes have primarily a bacteriolytic function; those in tissues and body fluids are associated with the monocyte-macrophage system and enhance the activity of immunoagents. Has strong bacteriolytic activity against M.luteus and V.cholerae, weak bacteriolytic activity against P.aeruginosa and no activity against A.hydrophila.</text>
</comment>
<dbReference type="InterPro" id="IPR019799">
    <property type="entry name" value="Glyco_hydro_22_CS"/>
</dbReference>
<evidence type="ECO:0000256" key="3">
    <source>
        <dbReference type="ARBA" id="ARBA00010859"/>
    </source>
</evidence>
<reference evidence="15" key="2">
    <citation type="submission" date="2025-09" db="UniProtKB">
        <authorList>
            <consortium name="Ensembl"/>
        </authorList>
    </citation>
    <scope>IDENTIFICATION</scope>
</reference>
<dbReference type="Pfam" id="PF00062">
    <property type="entry name" value="Lys"/>
    <property type="match status" value="1"/>
</dbReference>
<dbReference type="GO" id="GO:0005576">
    <property type="term" value="C:extracellular region"/>
    <property type="evidence" value="ECO:0007669"/>
    <property type="project" value="UniProtKB-SubCell"/>
</dbReference>
<dbReference type="PRINTS" id="PR00135">
    <property type="entry name" value="LYZLACT"/>
</dbReference>
<dbReference type="PANTHER" id="PTHR11407:SF69">
    <property type="entry name" value="LYSOZYME C, MILK ISOZYME"/>
    <property type="match status" value="1"/>
</dbReference>